<evidence type="ECO:0000256" key="3">
    <source>
        <dbReference type="ARBA" id="ARBA00023186"/>
    </source>
</evidence>
<comment type="subcellular location">
    <subcellularLocation>
        <location evidence="1">Cytoplasm</location>
    </subcellularLocation>
</comment>
<dbReference type="PANTHER" id="PTHR21162">
    <property type="entry name" value="P53 AND DNA DAMAGE-REGULATED PROTEIN"/>
    <property type="match status" value="1"/>
</dbReference>
<evidence type="ECO:0000256" key="2">
    <source>
        <dbReference type="ARBA" id="ARBA00022490"/>
    </source>
</evidence>
<evidence type="ECO:0000313" key="4">
    <source>
        <dbReference type="EMBL" id="CAI2383585.1"/>
    </source>
</evidence>
<dbReference type="PANTHER" id="PTHR21162:SF0">
    <property type="entry name" value="P53 AND DNA DAMAGE-REGULATED PROTEIN 1"/>
    <property type="match status" value="1"/>
</dbReference>
<keyword evidence="5" id="KW-1185">Reference proteome</keyword>
<protein>
    <recommendedName>
        <fullName evidence="6">P53 and DNA damage-regulated protein 1</fullName>
    </recommendedName>
</protein>
<dbReference type="AlphaFoldDB" id="A0AAD2D8L8"/>
<proteinExistence type="predicted"/>
<dbReference type="CDD" id="cd22860">
    <property type="entry name" value="PDRG1"/>
    <property type="match status" value="1"/>
</dbReference>
<evidence type="ECO:0008006" key="6">
    <source>
        <dbReference type="Google" id="ProtNLM"/>
    </source>
</evidence>
<keyword evidence="3" id="KW-0143">Chaperone</keyword>
<dbReference type="GO" id="GO:0005737">
    <property type="term" value="C:cytoplasm"/>
    <property type="evidence" value="ECO:0007669"/>
    <property type="project" value="UniProtKB-SubCell"/>
</dbReference>
<comment type="caution">
    <text evidence="4">The sequence shown here is derived from an EMBL/GenBank/DDBJ whole genome shotgun (WGS) entry which is preliminary data.</text>
</comment>
<name>A0AAD2D8L8_EUPCR</name>
<accession>A0AAD2D8L8</accession>
<keyword evidence="2" id="KW-0963">Cytoplasm</keyword>
<reference evidence="4" key="1">
    <citation type="submission" date="2023-07" db="EMBL/GenBank/DDBJ databases">
        <authorList>
            <consortium name="AG Swart"/>
            <person name="Singh M."/>
            <person name="Singh A."/>
            <person name="Seah K."/>
            <person name="Emmerich C."/>
        </authorList>
    </citation>
    <scope>NUCLEOTIDE SEQUENCE</scope>
    <source>
        <strain evidence="4">DP1</strain>
    </source>
</reference>
<dbReference type="EMBL" id="CAMPGE010025869">
    <property type="protein sequence ID" value="CAI2383585.1"/>
    <property type="molecule type" value="Genomic_DNA"/>
</dbReference>
<sequence length="138" mass="16347">MNELNIPEETKKLLESTSRMEELAEEVLNLKQFLIEIDKKRCSNMEGLALFRKMDSGTNLLWMNFGEMFVRLPRKNVYKMLEEDQGSVLDLVKEKRNELKKKIRELLELQPKISDMSPIVQGLLLKEQEEILEEQQDY</sequence>
<dbReference type="InterPro" id="IPR030482">
    <property type="entry name" value="PDRG1"/>
</dbReference>
<organism evidence="4 5">
    <name type="scientific">Euplotes crassus</name>
    <dbReference type="NCBI Taxonomy" id="5936"/>
    <lineage>
        <taxon>Eukaryota</taxon>
        <taxon>Sar</taxon>
        <taxon>Alveolata</taxon>
        <taxon>Ciliophora</taxon>
        <taxon>Intramacronucleata</taxon>
        <taxon>Spirotrichea</taxon>
        <taxon>Hypotrichia</taxon>
        <taxon>Euplotida</taxon>
        <taxon>Euplotidae</taxon>
        <taxon>Moneuplotes</taxon>
    </lineage>
</organism>
<evidence type="ECO:0000313" key="5">
    <source>
        <dbReference type="Proteomes" id="UP001295684"/>
    </source>
</evidence>
<evidence type="ECO:0000256" key="1">
    <source>
        <dbReference type="ARBA" id="ARBA00004496"/>
    </source>
</evidence>
<dbReference type="Proteomes" id="UP001295684">
    <property type="component" value="Unassembled WGS sequence"/>
</dbReference>
<gene>
    <name evidence="4" type="ORF">ECRASSUSDP1_LOCUS25090</name>
</gene>